<reference evidence="2" key="1">
    <citation type="submission" date="2023-10" db="EMBL/GenBank/DDBJ databases">
        <authorList>
            <person name="Chen Y."/>
            <person name="Shah S."/>
            <person name="Dougan E. K."/>
            <person name="Thang M."/>
            <person name="Chan C."/>
        </authorList>
    </citation>
    <scope>NUCLEOTIDE SEQUENCE [LARGE SCALE GENOMIC DNA]</scope>
</reference>
<evidence type="ECO:0000313" key="2">
    <source>
        <dbReference type="EMBL" id="CAK0799344.1"/>
    </source>
</evidence>
<evidence type="ECO:0000256" key="1">
    <source>
        <dbReference type="SAM" id="MobiDB-lite"/>
    </source>
</evidence>
<accession>A0ABN9Q4E0</accession>
<feature type="compositionally biased region" description="Basic and acidic residues" evidence="1">
    <location>
        <begin position="224"/>
        <end position="249"/>
    </location>
</feature>
<comment type="caution">
    <text evidence="2">The sequence shown here is derived from an EMBL/GenBank/DDBJ whole genome shotgun (WGS) entry which is preliminary data.</text>
</comment>
<dbReference type="EMBL" id="CAUYUJ010002130">
    <property type="protein sequence ID" value="CAK0799344.1"/>
    <property type="molecule type" value="Genomic_DNA"/>
</dbReference>
<feature type="region of interest" description="Disordered" evidence="1">
    <location>
        <begin position="62"/>
        <end position="85"/>
    </location>
</feature>
<evidence type="ECO:0000313" key="3">
    <source>
        <dbReference type="Proteomes" id="UP001189429"/>
    </source>
</evidence>
<proteinExistence type="predicted"/>
<organism evidence="2 3">
    <name type="scientific">Prorocentrum cordatum</name>
    <dbReference type="NCBI Taxonomy" id="2364126"/>
    <lineage>
        <taxon>Eukaryota</taxon>
        <taxon>Sar</taxon>
        <taxon>Alveolata</taxon>
        <taxon>Dinophyceae</taxon>
        <taxon>Prorocentrales</taxon>
        <taxon>Prorocentraceae</taxon>
        <taxon>Prorocentrum</taxon>
    </lineage>
</organism>
<name>A0ABN9Q4E0_9DINO</name>
<feature type="region of interest" description="Disordered" evidence="1">
    <location>
        <begin position="224"/>
        <end position="258"/>
    </location>
</feature>
<gene>
    <name evidence="2" type="ORF">PCOR1329_LOCUS7836</name>
</gene>
<keyword evidence="3" id="KW-1185">Reference proteome</keyword>
<feature type="non-terminal residue" evidence="2">
    <location>
        <position position="318"/>
    </location>
</feature>
<protein>
    <submittedName>
        <fullName evidence="2">Uncharacterized protein</fullName>
    </submittedName>
</protein>
<feature type="non-terminal residue" evidence="2">
    <location>
        <position position="1"/>
    </location>
</feature>
<sequence>VDCLAGGLDDEEAEQHVAPSLDRRLRKLKEEVNSVSRTLAENLHHVVEASVGTAVATYLEEHGAPPRAPAALPEGPGPLPGDTEKRLEGKFELLCRGLSDRLDALGQRADADGKAAAAARQAQEARGADIRELQAGVQETRELSEASARKLGQAQADLRQLEQQVQDLGRRQIEGARARDLQDMSSAVRGQVDSVQERLERLTKDCLQAQRAADEVRSDLQAEAGRLRAEARQQAEEAERRWEQARRPEPQGAEQLRQELQGLAEQLQALLSEGARREQRALEVDARLGELAEAQATAEQRLEQRLEQGLHQRFAEVE</sequence>
<dbReference type="Proteomes" id="UP001189429">
    <property type="component" value="Unassembled WGS sequence"/>
</dbReference>